<dbReference type="Gene3D" id="1.10.357.10">
    <property type="entry name" value="Tetracycline Repressor, domain 2"/>
    <property type="match status" value="1"/>
</dbReference>
<dbReference type="eggNOG" id="COG1309">
    <property type="taxonomic scope" value="Bacteria"/>
</dbReference>
<proteinExistence type="predicted"/>
<protein>
    <recommendedName>
        <fullName evidence="3">HTH tetR-type domain-containing protein</fullName>
    </recommendedName>
</protein>
<dbReference type="OrthoDB" id="9810250at2"/>
<dbReference type="PANTHER" id="PTHR43479:SF7">
    <property type="entry name" value="TETR-FAMILY TRANSCRIPTIONAL REGULATOR"/>
    <property type="match status" value="1"/>
</dbReference>
<dbReference type="InterPro" id="IPR001647">
    <property type="entry name" value="HTH_TetR"/>
</dbReference>
<name>A0A0R2FZT0_9LACO</name>
<evidence type="ECO:0000313" key="4">
    <source>
        <dbReference type="EMBL" id="KRN33470.1"/>
    </source>
</evidence>
<sequence length="184" mass="21597">MDRRIERTKDLLKQALLSLLAAQDMKDISVTEITETANVGRSTFYRYYRDVEDLVKQVEAELIADIVAILQAGADDERGKFDHPYIIHETFTFMENYRTALLTLAERDETFLKELKAQLTQAVCQILGIQTQERHRWFENTFFVSAMVDTVFYWMAVPDWLTREEMEAYLCDSLARLFPVKTDY</sequence>
<feature type="domain" description="HTH tetR-type" evidence="3">
    <location>
        <begin position="6"/>
        <end position="66"/>
    </location>
</feature>
<dbReference type="InterPro" id="IPR050624">
    <property type="entry name" value="HTH-type_Tx_Regulator"/>
</dbReference>
<evidence type="ECO:0000259" key="3">
    <source>
        <dbReference type="PROSITE" id="PS50977"/>
    </source>
</evidence>
<evidence type="ECO:0000256" key="1">
    <source>
        <dbReference type="ARBA" id="ARBA00023125"/>
    </source>
</evidence>
<dbReference type="PROSITE" id="PS50977">
    <property type="entry name" value="HTH_TETR_2"/>
    <property type="match status" value="1"/>
</dbReference>
<gene>
    <name evidence="4" type="ORF">IV68_GL000272</name>
</gene>
<organism evidence="4 5">
    <name type="scientific">Weissella halotolerans DSM 20190</name>
    <dbReference type="NCBI Taxonomy" id="1123500"/>
    <lineage>
        <taxon>Bacteria</taxon>
        <taxon>Bacillati</taxon>
        <taxon>Bacillota</taxon>
        <taxon>Bacilli</taxon>
        <taxon>Lactobacillales</taxon>
        <taxon>Lactobacillaceae</taxon>
        <taxon>Weissella</taxon>
    </lineage>
</organism>
<dbReference type="GO" id="GO:0003677">
    <property type="term" value="F:DNA binding"/>
    <property type="evidence" value="ECO:0007669"/>
    <property type="project" value="UniProtKB-UniRule"/>
</dbReference>
<dbReference type="Proteomes" id="UP000051296">
    <property type="component" value="Unassembled WGS sequence"/>
</dbReference>
<evidence type="ECO:0000256" key="2">
    <source>
        <dbReference type="PROSITE-ProRule" id="PRU00335"/>
    </source>
</evidence>
<evidence type="ECO:0000313" key="5">
    <source>
        <dbReference type="Proteomes" id="UP000051296"/>
    </source>
</evidence>
<reference evidence="4 5" key="1">
    <citation type="journal article" date="2015" name="Genome Announc.">
        <title>Expanding the biotechnology potential of lactobacilli through comparative genomics of 213 strains and associated genera.</title>
        <authorList>
            <person name="Sun Z."/>
            <person name="Harris H.M."/>
            <person name="McCann A."/>
            <person name="Guo C."/>
            <person name="Argimon S."/>
            <person name="Zhang W."/>
            <person name="Yang X."/>
            <person name="Jeffery I.B."/>
            <person name="Cooney J.C."/>
            <person name="Kagawa T.F."/>
            <person name="Liu W."/>
            <person name="Song Y."/>
            <person name="Salvetti E."/>
            <person name="Wrobel A."/>
            <person name="Rasinkangas P."/>
            <person name="Parkhill J."/>
            <person name="Rea M.C."/>
            <person name="O'Sullivan O."/>
            <person name="Ritari J."/>
            <person name="Douillard F.P."/>
            <person name="Paul Ross R."/>
            <person name="Yang R."/>
            <person name="Briner A.E."/>
            <person name="Felis G.E."/>
            <person name="de Vos W.M."/>
            <person name="Barrangou R."/>
            <person name="Klaenhammer T.R."/>
            <person name="Caufield P.W."/>
            <person name="Cui Y."/>
            <person name="Zhang H."/>
            <person name="O'Toole P.W."/>
        </authorList>
    </citation>
    <scope>NUCLEOTIDE SEQUENCE [LARGE SCALE GENOMIC DNA]</scope>
    <source>
        <strain evidence="4 5">DSM 20190</strain>
    </source>
</reference>
<dbReference type="SUPFAM" id="SSF46689">
    <property type="entry name" value="Homeodomain-like"/>
    <property type="match status" value="1"/>
</dbReference>
<keyword evidence="1 2" id="KW-0238">DNA-binding</keyword>
<dbReference type="PANTHER" id="PTHR43479">
    <property type="entry name" value="ACREF/ENVCD OPERON REPRESSOR-RELATED"/>
    <property type="match status" value="1"/>
</dbReference>
<dbReference type="Pfam" id="PF00440">
    <property type="entry name" value="TetR_N"/>
    <property type="match status" value="1"/>
</dbReference>
<dbReference type="RefSeq" id="WP_022791035.1">
    <property type="nucleotide sequence ID" value="NZ_ATUU01000001.1"/>
</dbReference>
<comment type="caution">
    <text evidence="4">The sequence shown here is derived from an EMBL/GenBank/DDBJ whole genome shotgun (WGS) entry which is preliminary data.</text>
</comment>
<dbReference type="InParanoid" id="A0A0R2FZT0"/>
<keyword evidence="5" id="KW-1185">Reference proteome</keyword>
<dbReference type="AlphaFoldDB" id="A0A0R2FZT0"/>
<feature type="DNA-binding region" description="H-T-H motif" evidence="2">
    <location>
        <begin position="29"/>
        <end position="48"/>
    </location>
</feature>
<dbReference type="EMBL" id="JQAX01000001">
    <property type="protein sequence ID" value="KRN33470.1"/>
    <property type="molecule type" value="Genomic_DNA"/>
</dbReference>
<dbReference type="PATRIC" id="fig|1123500.6.peg.271"/>
<dbReference type="STRING" id="1123500.GCA_000420365_00231"/>
<accession>A0A0R2FZT0</accession>
<dbReference type="InterPro" id="IPR009057">
    <property type="entry name" value="Homeodomain-like_sf"/>
</dbReference>